<feature type="transmembrane region" description="Helical" evidence="1">
    <location>
        <begin position="190"/>
        <end position="211"/>
    </location>
</feature>
<feature type="transmembrane region" description="Helical" evidence="1">
    <location>
        <begin position="160"/>
        <end position="183"/>
    </location>
</feature>
<evidence type="ECO:0000256" key="1">
    <source>
        <dbReference type="SAM" id="Phobius"/>
    </source>
</evidence>
<evidence type="ECO:0000313" key="2">
    <source>
        <dbReference type="EMBL" id="GEP43474.1"/>
    </source>
</evidence>
<dbReference type="EMBL" id="BKAG01000018">
    <property type="protein sequence ID" value="GEP43474.1"/>
    <property type="molecule type" value="Genomic_DNA"/>
</dbReference>
<feature type="transmembrane region" description="Helical" evidence="1">
    <location>
        <begin position="20"/>
        <end position="35"/>
    </location>
</feature>
<keyword evidence="1" id="KW-0472">Membrane</keyword>
<feature type="transmembrane region" description="Helical" evidence="1">
    <location>
        <begin position="290"/>
        <end position="309"/>
    </location>
</feature>
<feature type="transmembrane region" description="Helical" evidence="1">
    <location>
        <begin position="223"/>
        <end position="242"/>
    </location>
</feature>
<dbReference type="Proteomes" id="UP000321577">
    <property type="component" value="Unassembled WGS sequence"/>
</dbReference>
<feature type="transmembrane region" description="Helical" evidence="1">
    <location>
        <begin position="79"/>
        <end position="105"/>
    </location>
</feature>
<feature type="transmembrane region" description="Helical" evidence="1">
    <location>
        <begin position="254"/>
        <end position="278"/>
    </location>
</feature>
<organism evidence="2 3">
    <name type="scientific">Brevifollis gellanilyticus</name>
    <dbReference type="NCBI Taxonomy" id="748831"/>
    <lineage>
        <taxon>Bacteria</taxon>
        <taxon>Pseudomonadati</taxon>
        <taxon>Verrucomicrobiota</taxon>
        <taxon>Verrucomicrobiia</taxon>
        <taxon>Verrucomicrobiales</taxon>
        <taxon>Verrucomicrobiaceae</taxon>
    </lineage>
</organism>
<dbReference type="Pfam" id="PF14158">
    <property type="entry name" value="YndJ"/>
    <property type="match status" value="1"/>
</dbReference>
<protein>
    <recommendedName>
        <fullName evidence="4">YndJ-like protein</fullName>
    </recommendedName>
</protein>
<dbReference type="InterPro" id="IPR025450">
    <property type="entry name" value="YndJ-like"/>
</dbReference>
<keyword evidence="3" id="KW-1185">Reference proteome</keyword>
<reference evidence="2 3" key="1">
    <citation type="submission" date="2019-07" db="EMBL/GenBank/DDBJ databases">
        <title>Whole genome shotgun sequence of Brevifollis gellanilyticus NBRC 108608.</title>
        <authorList>
            <person name="Hosoyama A."/>
            <person name="Uohara A."/>
            <person name="Ohji S."/>
            <person name="Ichikawa N."/>
        </authorList>
    </citation>
    <scope>NUCLEOTIDE SEQUENCE [LARGE SCALE GENOMIC DNA]</scope>
    <source>
        <strain evidence="2 3">NBRC 108608</strain>
    </source>
</reference>
<keyword evidence="1" id="KW-0812">Transmembrane</keyword>
<sequence>MLMQAMRTDSSEEFSPTLRSLGHLGLWLGYLMLALSMHPAHAWVSALLLFSAVVLMPLGEPMLMAAGILPKRDPVRFFYYLFLVNGLVGAGSAAGALFASCWLMVRADRAVRALWQWRKSPSTHPADLCLLAAAVFPAIGAMWLVAFCAGWMLFGFDGLIVLLTAAHFHHAGFTLPLIAGLLGRARPGRWTSWSCVAVLAGVPLVATGITLTHFGRLAWVEPLGVLVLVAGALGVALSQMKLGVEARRPVWRRAAFVVSGLALLIAMLLALGFGVRYFIPSLALTMPQMWAVHGSLNAFGFGLLGLLAWTSDNREGSRMEAASTSTKSCPTNP</sequence>
<gene>
    <name evidence="2" type="ORF">BGE01nite_27650</name>
</gene>
<feature type="transmembrane region" description="Helical" evidence="1">
    <location>
        <begin position="126"/>
        <end position="154"/>
    </location>
</feature>
<feature type="transmembrane region" description="Helical" evidence="1">
    <location>
        <begin position="42"/>
        <end position="59"/>
    </location>
</feature>
<comment type="caution">
    <text evidence="2">The sequence shown here is derived from an EMBL/GenBank/DDBJ whole genome shotgun (WGS) entry which is preliminary data.</text>
</comment>
<keyword evidence="1" id="KW-1133">Transmembrane helix</keyword>
<evidence type="ECO:0000313" key="3">
    <source>
        <dbReference type="Proteomes" id="UP000321577"/>
    </source>
</evidence>
<evidence type="ECO:0008006" key="4">
    <source>
        <dbReference type="Google" id="ProtNLM"/>
    </source>
</evidence>
<dbReference type="AlphaFoldDB" id="A0A512M9R2"/>
<name>A0A512M9R2_9BACT</name>
<proteinExistence type="predicted"/>
<accession>A0A512M9R2</accession>
<dbReference type="OrthoDB" id="158203at2"/>